<protein>
    <submittedName>
        <fullName evidence="1">Uncharacterized protein</fullName>
    </submittedName>
</protein>
<dbReference type="GO" id="GO:0006401">
    <property type="term" value="P:RNA catabolic process"/>
    <property type="evidence" value="ECO:0007669"/>
    <property type="project" value="InterPro"/>
</dbReference>
<keyword evidence="2" id="KW-1185">Reference proteome</keyword>
<dbReference type="InterPro" id="IPR013924">
    <property type="entry name" value="RNase_H2_suC"/>
</dbReference>
<organism evidence="1 2">
    <name type="scientific">Erythroxylum novogranatense</name>
    <dbReference type="NCBI Taxonomy" id="1862640"/>
    <lineage>
        <taxon>Eukaryota</taxon>
        <taxon>Viridiplantae</taxon>
        <taxon>Streptophyta</taxon>
        <taxon>Embryophyta</taxon>
        <taxon>Tracheophyta</taxon>
        <taxon>Spermatophyta</taxon>
        <taxon>Magnoliopsida</taxon>
        <taxon>eudicotyledons</taxon>
        <taxon>Gunneridae</taxon>
        <taxon>Pentapetalae</taxon>
        <taxon>rosids</taxon>
        <taxon>fabids</taxon>
        <taxon>Malpighiales</taxon>
        <taxon>Erythroxylaceae</taxon>
        <taxon>Erythroxylum</taxon>
    </lineage>
</organism>
<evidence type="ECO:0000313" key="1">
    <source>
        <dbReference type="EMBL" id="KAJ8752354.1"/>
    </source>
</evidence>
<proteinExistence type="predicted"/>
<dbReference type="CDD" id="cd09271">
    <property type="entry name" value="RNase_H2-C"/>
    <property type="match status" value="1"/>
</dbReference>
<dbReference type="EMBL" id="JAIWQS010000010">
    <property type="protein sequence ID" value="KAJ8752354.1"/>
    <property type="molecule type" value="Genomic_DNA"/>
</dbReference>
<dbReference type="PANTHER" id="PTHR47204:SF1">
    <property type="entry name" value="RIBONUCLEASE H2 SUBUNIT C"/>
    <property type="match status" value="1"/>
</dbReference>
<dbReference type="AlphaFoldDB" id="A0AAV8SK26"/>
<comment type="caution">
    <text evidence="1">The sequence shown here is derived from an EMBL/GenBank/DDBJ whole genome shotgun (WGS) entry which is preliminary data.</text>
</comment>
<gene>
    <name evidence="1" type="ORF">K2173_003990</name>
</gene>
<dbReference type="Gene3D" id="2.40.128.680">
    <property type="match status" value="1"/>
</dbReference>
<dbReference type="PANTHER" id="PTHR47204">
    <property type="entry name" value="OS02G0168900 PROTEIN"/>
    <property type="match status" value="1"/>
</dbReference>
<reference evidence="1 2" key="1">
    <citation type="submission" date="2021-09" db="EMBL/GenBank/DDBJ databases">
        <title>Genomic insights and catalytic innovation underlie evolution of tropane alkaloids biosynthesis.</title>
        <authorList>
            <person name="Wang Y.-J."/>
            <person name="Tian T."/>
            <person name="Huang J.-P."/>
            <person name="Huang S.-X."/>
        </authorList>
    </citation>
    <scope>NUCLEOTIDE SEQUENCE [LARGE SCALE GENOMIC DNA]</scope>
    <source>
        <strain evidence="1">KIB-2018</strain>
        <tissue evidence="1">Leaf</tissue>
    </source>
</reference>
<evidence type="ECO:0000313" key="2">
    <source>
        <dbReference type="Proteomes" id="UP001159364"/>
    </source>
</evidence>
<dbReference type="Proteomes" id="UP001159364">
    <property type="component" value="Linkage Group LG10"/>
</dbReference>
<dbReference type="Pfam" id="PF08615">
    <property type="entry name" value="RNase_H2_suC"/>
    <property type="match status" value="1"/>
</dbReference>
<accession>A0AAV8SK26</accession>
<sequence>MDEEENLKTGTVGLKLKSESDVPDLTARVHLLPCFVKYDGPCAVSDYFKPKVTGVEVDGLKVEEAYFRGRKLEGATFPLPQGYCGLVLGKKIPQKRKTSDMTESWNSDCWELDAKFQSITYWNHDSLPSQHDTFLRSLHWLSVAEALHKPVTSEQLSGSSIHVEAAAARK</sequence>
<dbReference type="GO" id="GO:0032299">
    <property type="term" value="C:ribonuclease H2 complex"/>
    <property type="evidence" value="ECO:0007669"/>
    <property type="project" value="InterPro"/>
</dbReference>
<name>A0AAV8SK26_9ROSI</name>